<organism evidence="1 2">
    <name type="scientific">Seohaeicola nanhaiensis</name>
    <dbReference type="NCBI Taxonomy" id="1387282"/>
    <lineage>
        <taxon>Bacteria</taxon>
        <taxon>Pseudomonadati</taxon>
        <taxon>Pseudomonadota</taxon>
        <taxon>Alphaproteobacteria</taxon>
        <taxon>Rhodobacterales</taxon>
        <taxon>Roseobacteraceae</taxon>
        <taxon>Seohaeicola</taxon>
    </lineage>
</organism>
<comment type="caution">
    <text evidence="1">The sequence shown here is derived from an EMBL/GenBank/DDBJ whole genome shotgun (WGS) entry which is preliminary data.</text>
</comment>
<evidence type="ECO:0000313" key="1">
    <source>
        <dbReference type="EMBL" id="MFC4670095.1"/>
    </source>
</evidence>
<dbReference type="EMBL" id="JBHSGI010000024">
    <property type="protein sequence ID" value="MFC4670095.1"/>
    <property type="molecule type" value="Genomic_DNA"/>
</dbReference>
<dbReference type="Proteomes" id="UP001595973">
    <property type="component" value="Unassembled WGS sequence"/>
</dbReference>
<accession>A0ABV9KIV6</accession>
<dbReference type="RefSeq" id="WP_380718735.1">
    <property type="nucleotide sequence ID" value="NZ_JBHSGI010000024.1"/>
</dbReference>
<protein>
    <submittedName>
        <fullName evidence="1">DUF3572 domain-containing protein</fullName>
    </submittedName>
</protein>
<gene>
    <name evidence="1" type="ORF">ACFO5X_16145</name>
</gene>
<evidence type="ECO:0000313" key="2">
    <source>
        <dbReference type="Proteomes" id="UP001595973"/>
    </source>
</evidence>
<sequence>MSISADAAETLSLQALAWMAGQDDLLVVFLGESGISERDLKESAGSPEVLAAVLDFLMMNDAWVTGFCDSMSLPYDRVAMARAALPGGQQYHWT</sequence>
<keyword evidence="2" id="KW-1185">Reference proteome</keyword>
<dbReference type="InterPro" id="IPR021955">
    <property type="entry name" value="DUF3572"/>
</dbReference>
<proteinExistence type="predicted"/>
<reference evidence="2" key="1">
    <citation type="journal article" date="2019" name="Int. J. Syst. Evol. Microbiol.">
        <title>The Global Catalogue of Microorganisms (GCM) 10K type strain sequencing project: providing services to taxonomists for standard genome sequencing and annotation.</title>
        <authorList>
            <consortium name="The Broad Institute Genomics Platform"/>
            <consortium name="The Broad Institute Genome Sequencing Center for Infectious Disease"/>
            <person name="Wu L."/>
            <person name="Ma J."/>
        </authorList>
    </citation>
    <scope>NUCLEOTIDE SEQUENCE [LARGE SCALE GENOMIC DNA]</scope>
    <source>
        <strain evidence="2">CGMCC 4.7283</strain>
    </source>
</reference>
<name>A0ABV9KIV6_9RHOB</name>
<dbReference type="Pfam" id="PF12096">
    <property type="entry name" value="DUF3572"/>
    <property type="match status" value="1"/>
</dbReference>